<sequence length="96" mass="10347">MHAVIRLYSGEGARALFDMLEARKAEVEEVMRGVADFRSYTLIRTATGGASVTCCEDKFGTDQSMKLAHKWISENAANLNLAGPTIAEGEVILALG</sequence>
<name>A0A8J7MAI6_9RHOB</name>
<accession>A0A8J7MAI6</accession>
<evidence type="ECO:0000313" key="2">
    <source>
        <dbReference type="Proteomes" id="UP000655420"/>
    </source>
</evidence>
<comment type="caution">
    <text evidence="1">The sequence shown here is derived from an EMBL/GenBank/DDBJ whole genome shotgun (WGS) entry which is preliminary data.</text>
</comment>
<protein>
    <submittedName>
        <fullName evidence="1">Uncharacterized protein</fullName>
    </submittedName>
</protein>
<dbReference type="AlphaFoldDB" id="A0A8J7MAI6"/>
<dbReference type="RefSeq" id="WP_200612358.1">
    <property type="nucleotide sequence ID" value="NZ_JAEHHL010000010.1"/>
</dbReference>
<evidence type="ECO:0000313" key="1">
    <source>
        <dbReference type="EMBL" id="MBK0400815.1"/>
    </source>
</evidence>
<proteinExistence type="predicted"/>
<reference evidence="1" key="1">
    <citation type="submission" date="2020-12" db="EMBL/GenBank/DDBJ databases">
        <title>Bacterial taxonomy.</title>
        <authorList>
            <person name="Pan X."/>
        </authorList>
    </citation>
    <scope>NUCLEOTIDE SEQUENCE</scope>
    <source>
        <strain evidence="1">M0105</strain>
    </source>
</reference>
<gene>
    <name evidence="1" type="ORF">H0I76_16565</name>
</gene>
<keyword evidence="2" id="KW-1185">Reference proteome</keyword>
<dbReference type="Proteomes" id="UP000655420">
    <property type="component" value="Unassembled WGS sequence"/>
</dbReference>
<organism evidence="1 2">
    <name type="scientific">Thermohalobaculum xanthum</name>
    <dbReference type="NCBI Taxonomy" id="2753746"/>
    <lineage>
        <taxon>Bacteria</taxon>
        <taxon>Pseudomonadati</taxon>
        <taxon>Pseudomonadota</taxon>
        <taxon>Alphaproteobacteria</taxon>
        <taxon>Rhodobacterales</taxon>
        <taxon>Paracoccaceae</taxon>
        <taxon>Thermohalobaculum</taxon>
    </lineage>
</organism>
<dbReference type="EMBL" id="JAEHHL010000010">
    <property type="protein sequence ID" value="MBK0400815.1"/>
    <property type="molecule type" value="Genomic_DNA"/>
</dbReference>